<dbReference type="PANTHER" id="PTHR23417:SF21">
    <property type="entry name" value="TRNA (GUANINE-N(7)-)-METHYLTRANSFERASE"/>
    <property type="match status" value="1"/>
</dbReference>
<evidence type="ECO:0000256" key="2">
    <source>
        <dbReference type="ARBA" id="ARBA00003015"/>
    </source>
</evidence>
<evidence type="ECO:0000256" key="1">
    <source>
        <dbReference type="ARBA" id="ARBA00000142"/>
    </source>
</evidence>
<keyword evidence="7" id="KW-0819">tRNA processing</keyword>
<name>A0A9X3F487_9BACT</name>
<evidence type="ECO:0000256" key="7">
    <source>
        <dbReference type="ARBA" id="ARBA00022694"/>
    </source>
</evidence>
<protein>
    <recommendedName>
        <fullName evidence="3">tRNA (guanine(46)-N(7))-methyltransferase</fullName>
        <ecNumber evidence="3">2.1.1.33</ecNumber>
    </recommendedName>
</protein>
<dbReference type="Gene3D" id="3.40.50.150">
    <property type="entry name" value="Vaccinia Virus protein VP39"/>
    <property type="match status" value="1"/>
</dbReference>
<dbReference type="RefSeq" id="WP_267778744.1">
    <property type="nucleotide sequence ID" value="NZ_JAPNKE010000002.1"/>
</dbReference>
<reference evidence="8" key="1">
    <citation type="submission" date="2022-11" db="EMBL/GenBank/DDBJ databases">
        <title>Minimal conservation of predation-associated metabolite biosynthetic gene clusters underscores biosynthetic potential of Myxococcota including descriptions for ten novel species: Archangium lansinium sp. nov., Myxococcus landrumus sp. nov., Nannocystis bai.</title>
        <authorList>
            <person name="Ahearne A."/>
            <person name="Stevens C."/>
            <person name="Phillips K."/>
        </authorList>
    </citation>
    <scope>NUCLEOTIDE SEQUENCE</scope>
    <source>
        <strain evidence="8">Na p29</strain>
    </source>
</reference>
<dbReference type="Proteomes" id="UP001150924">
    <property type="component" value="Unassembled WGS sequence"/>
</dbReference>
<keyword evidence="6" id="KW-0949">S-adenosyl-L-methionine</keyword>
<comment type="caution">
    <text evidence="8">The sequence shown here is derived from an EMBL/GenBank/DDBJ whole genome shotgun (WGS) entry which is preliminary data.</text>
</comment>
<comment type="function">
    <text evidence="2">Catalyzes the formation of N(7)-methylguanine at position 46 (m7G46) in tRNA.</text>
</comment>
<sequence>MEVELGCADAEFSFARAAARPEALMVGLDIREPCLARNRVRAADEGLANLLFGYVNLNVDIDRVFEPASVDRFHLLFPDPWVKKSHQKRRVIEPALVASLAAQLRPGGELHVASDVFDVALEIMATVEDPSWRAWGSSTWRARGASGAATRSPRRAAASRRRCAASSGCGGCAMSEATCRLRQVI</sequence>
<keyword evidence="9" id="KW-1185">Reference proteome</keyword>
<dbReference type="InterPro" id="IPR003358">
    <property type="entry name" value="tRNA_(Gua-N-7)_MeTrfase_Trmb"/>
</dbReference>
<evidence type="ECO:0000256" key="6">
    <source>
        <dbReference type="ARBA" id="ARBA00022691"/>
    </source>
</evidence>
<dbReference type="EMBL" id="JAPNKE010000002">
    <property type="protein sequence ID" value="MCY1011151.1"/>
    <property type="molecule type" value="Genomic_DNA"/>
</dbReference>
<evidence type="ECO:0000256" key="3">
    <source>
        <dbReference type="ARBA" id="ARBA00011977"/>
    </source>
</evidence>
<evidence type="ECO:0000256" key="4">
    <source>
        <dbReference type="ARBA" id="ARBA00022603"/>
    </source>
</evidence>
<proteinExistence type="predicted"/>
<dbReference type="AlphaFoldDB" id="A0A9X3F487"/>
<dbReference type="PROSITE" id="PS51625">
    <property type="entry name" value="SAM_MT_TRMB"/>
    <property type="match status" value="1"/>
</dbReference>
<dbReference type="EC" id="2.1.1.33" evidence="3"/>
<dbReference type="GO" id="GO:0043527">
    <property type="term" value="C:tRNA methyltransferase complex"/>
    <property type="evidence" value="ECO:0007669"/>
    <property type="project" value="TreeGrafter"/>
</dbReference>
<dbReference type="Pfam" id="PF02390">
    <property type="entry name" value="Methyltransf_4"/>
    <property type="match status" value="1"/>
</dbReference>
<keyword evidence="4" id="KW-0489">Methyltransferase</keyword>
<dbReference type="PANTHER" id="PTHR23417">
    <property type="entry name" value="3-DEOXY-D-MANNO-OCTULOSONIC-ACID TRANSFERASE/TRNA GUANINE-N 7 - -METHYLTRANSFERASE"/>
    <property type="match status" value="1"/>
</dbReference>
<organism evidence="8 9">
    <name type="scientific">Nannocystis pusilla</name>
    <dbReference type="NCBI Taxonomy" id="889268"/>
    <lineage>
        <taxon>Bacteria</taxon>
        <taxon>Pseudomonadati</taxon>
        <taxon>Myxococcota</taxon>
        <taxon>Polyangia</taxon>
        <taxon>Nannocystales</taxon>
        <taxon>Nannocystaceae</taxon>
        <taxon>Nannocystis</taxon>
    </lineage>
</organism>
<evidence type="ECO:0000256" key="5">
    <source>
        <dbReference type="ARBA" id="ARBA00022679"/>
    </source>
</evidence>
<dbReference type="SUPFAM" id="SSF53335">
    <property type="entry name" value="S-adenosyl-L-methionine-dependent methyltransferases"/>
    <property type="match status" value="1"/>
</dbReference>
<comment type="catalytic activity">
    <reaction evidence="1">
        <text>guanosine(46) in tRNA + S-adenosyl-L-methionine = N(7)-methylguanosine(46) in tRNA + S-adenosyl-L-homocysteine</text>
        <dbReference type="Rhea" id="RHEA:42708"/>
        <dbReference type="Rhea" id="RHEA-COMP:10188"/>
        <dbReference type="Rhea" id="RHEA-COMP:10189"/>
        <dbReference type="ChEBI" id="CHEBI:57856"/>
        <dbReference type="ChEBI" id="CHEBI:59789"/>
        <dbReference type="ChEBI" id="CHEBI:74269"/>
        <dbReference type="ChEBI" id="CHEBI:74480"/>
        <dbReference type="EC" id="2.1.1.33"/>
    </reaction>
</comment>
<gene>
    <name evidence="8" type="ORF">OV079_37450</name>
</gene>
<evidence type="ECO:0000313" key="9">
    <source>
        <dbReference type="Proteomes" id="UP001150924"/>
    </source>
</evidence>
<keyword evidence="5" id="KW-0808">Transferase</keyword>
<dbReference type="GO" id="GO:0008176">
    <property type="term" value="F:tRNA (guanine(46)-N7)-methyltransferase activity"/>
    <property type="evidence" value="ECO:0007669"/>
    <property type="project" value="UniProtKB-EC"/>
</dbReference>
<accession>A0A9X3F487</accession>
<dbReference type="InterPro" id="IPR029063">
    <property type="entry name" value="SAM-dependent_MTases_sf"/>
</dbReference>
<evidence type="ECO:0000313" key="8">
    <source>
        <dbReference type="EMBL" id="MCY1011151.1"/>
    </source>
</evidence>